<dbReference type="Gene3D" id="2.160.20.10">
    <property type="entry name" value="Single-stranded right-handed beta-helix, Pectin lyase-like"/>
    <property type="match status" value="1"/>
</dbReference>
<comment type="caution">
    <text evidence="1">The sequence shown here is derived from an EMBL/GenBank/DDBJ whole genome shotgun (WGS) entry which is preliminary data.</text>
</comment>
<dbReference type="InterPro" id="IPR012334">
    <property type="entry name" value="Pectin_lyas_fold"/>
</dbReference>
<proteinExistence type="predicted"/>
<feature type="non-terminal residue" evidence="1">
    <location>
        <position position="1"/>
    </location>
</feature>
<protein>
    <recommendedName>
        <fullName evidence="2">Right handed beta helix domain-containing protein</fullName>
    </recommendedName>
</protein>
<gene>
    <name evidence="1" type="ORF">S01H1_17237</name>
</gene>
<name>X0S4W9_9ZZZZ</name>
<evidence type="ECO:0008006" key="2">
    <source>
        <dbReference type="Google" id="ProtNLM"/>
    </source>
</evidence>
<dbReference type="InterPro" id="IPR011050">
    <property type="entry name" value="Pectin_lyase_fold/virulence"/>
</dbReference>
<dbReference type="AlphaFoldDB" id="X0S4W9"/>
<dbReference type="EMBL" id="BARS01009135">
    <property type="protein sequence ID" value="GAF70296.1"/>
    <property type="molecule type" value="Genomic_DNA"/>
</dbReference>
<evidence type="ECO:0000313" key="1">
    <source>
        <dbReference type="EMBL" id="GAF70296.1"/>
    </source>
</evidence>
<dbReference type="SUPFAM" id="SSF51126">
    <property type="entry name" value="Pectin lyase-like"/>
    <property type="match status" value="1"/>
</dbReference>
<organism evidence="1">
    <name type="scientific">marine sediment metagenome</name>
    <dbReference type="NCBI Taxonomy" id="412755"/>
    <lineage>
        <taxon>unclassified sequences</taxon>
        <taxon>metagenomes</taxon>
        <taxon>ecological metagenomes</taxon>
    </lineage>
</organism>
<sequence length="275" mass="29566">STGEDILVSNNILGKSSVSKSCLAIRDMADTLNVCAGVEPASRAFCGRMTKHFLIQDNEFLVETGASAVELGKSNSDQGDAPGTHDMEEQDAIVERNYIHSSTGGVMGLYLDRTDNPRLVVRNNVIDISNFTDRIGIKVATTSSYSDEILIYNNTCYSSDTTGSYIKCIRPNSGAPAIIRNNVLYAPNATGDAIYVRDDIINPNITYNYDNSADGGITSNPFTDSSPPDAAEFTPDDAQLLGQGTQTFPDAWVHVFDDFLGNARGATPDIGAIED</sequence>
<reference evidence="1" key="1">
    <citation type="journal article" date="2014" name="Front. Microbiol.">
        <title>High frequency of phylogenetically diverse reductive dehalogenase-homologous genes in deep subseafloor sedimentary metagenomes.</title>
        <authorList>
            <person name="Kawai M."/>
            <person name="Futagami T."/>
            <person name="Toyoda A."/>
            <person name="Takaki Y."/>
            <person name="Nishi S."/>
            <person name="Hori S."/>
            <person name="Arai W."/>
            <person name="Tsubouchi T."/>
            <person name="Morono Y."/>
            <person name="Uchiyama I."/>
            <person name="Ito T."/>
            <person name="Fujiyama A."/>
            <person name="Inagaki F."/>
            <person name="Takami H."/>
        </authorList>
    </citation>
    <scope>NUCLEOTIDE SEQUENCE</scope>
    <source>
        <strain evidence="1">Expedition CK06-06</strain>
    </source>
</reference>
<accession>X0S4W9</accession>